<evidence type="ECO:0000313" key="2">
    <source>
        <dbReference type="Proteomes" id="UP001222027"/>
    </source>
</evidence>
<organism evidence="1 2">
    <name type="scientific">Ensete ventricosum</name>
    <name type="common">Abyssinian banana</name>
    <name type="synonym">Musa ensete</name>
    <dbReference type="NCBI Taxonomy" id="4639"/>
    <lineage>
        <taxon>Eukaryota</taxon>
        <taxon>Viridiplantae</taxon>
        <taxon>Streptophyta</taxon>
        <taxon>Embryophyta</taxon>
        <taxon>Tracheophyta</taxon>
        <taxon>Spermatophyta</taxon>
        <taxon>Magnoliopsida</taxon>
        <taxon>Liliopsida</taxon>
        <taxon>Zingiberales</taxon>
        <taxon>Musaceae</taxon>
        <taxon>Ensete</taxon>
    </lineage>
</organism>
<reference evidence="1 2" key="1">
    <citation type="submission" date="2022-12" db="EMBL/GenBank/DDBJ databases">
        <title>Chromosome-scale assembly of the Ensete ventricosum genome.</title>
        <authorList>
            <person name="Dussert Y."/>
            <person name="Stocks J."/>
            <person name="Wendawek A."/>
            <person name="Woldeyes F."/>
            <person name="Nichols R.A."/>
            <person name="Borrell J.S."/>
        </authorList>
    </citation>
    <scope>NUCLEOTIDE SEQUENCE [LARGE SCALE GENOMIC DNA]</scope>
    <source>
        <strain evidence="2">cv. Maze</strain>
        <tissue evidence="1">Seeds</tissue>
    </source>
</reference>
<sequence length="112" mass="12143">MLAPKRSARASRDGGVGRGWGWLRSRFAVGAFGRFRVAVIRGEGGGWRPRAGTLPIAGLKSVCQNVLKRGISCKHGCVPCSDVLDGPKQMHIMTWNSLSSTQRHTKNGELEV</sequence>
<keyword evidence="2" id="KW-1185">Reference proteome</keyword>
<dbReference type="Proteomes" id="UP001222027">
    <property type="component" value="Unassembled WGS sequence"/>
</dbReference>
<dbReference type="AlphaFoldDB" id="A0AAV8R181"/>
<proteinExistence type="predicted"/>
<gene>
    <name evidence="1" type="ORF">OPV22_017003</name>
</gene>
<comment type="caution">
    <text evidence="1">The sequence shown here is derived from an EMBL/GenBank/DDBJ whole genome shotgun (WGS) entry which is preliminary data.</text>
</comment>
<evidence type="ECO:0000313" key="1">
    <source>
        <dbReference type="EMBL" id="KAJ8484518.1"/>
    </source>
</evidence>
<accession>A0AAV8R181</accession>
<dbReference type="EMBL" id="JAQQAF010000005">
    <property type="protein sequence ID" value="KAJ8484518.1"/>
    <property type="molecule type" value="Genomic_DNA"/>
</dbReference>
<name>A0AAV8R181_ENSVE</name>
<protein>
    <submittedName>
        <fullName evidence="1">Uncharacterized protein</fullName>
    </submittedName>
</protein>